<comment type="similarity">
    <text evidence="5 6">Belongs to the FtsA/MreB family.</text>
</comment>
<keyword evidence="1 5" id="KW-1003">Cell membrane</keyword>
<dbReference type="InterPro" id="IPR020823">
    <property type="entry name" value="Cell_div_FtsA"/>
</dbReference>
<comment type="subcellular location">
    <subcellularLocation>
        <location evidence="5">Cell membrane</location>
        <topology evidence="5">Peripheral membrane protein</topology>
        <orientation evidence="5">Cytoplasmic side</orientation>
    </subcellularLocation>
    <text evidence="5">Localizes to the Z ring in an FtsZ-dependent manner. Targeted to the membrane through a conserved C-terminal amphipathic helix.</text>
</comment>
<evidence type="ECO:0000256" key="1">
    <source>
        <dbReference type="ARBA" id="ARBA00022475"/>
    </source>
</evidence>
<evidence type="ECO:0000313" key="10">
    <source>
        <dbReference type="Proteomes" id="UP000005580"/>
    </source>
</evidence>
<feature type="domain" description="SHS2" evidence="8">
    <location>
        <begin position="6"/>
        <end position="192"/>
    </location>
</feature>
<feature type="compositionally biased region" description="Basic and acidic residues" evidence="7">
    <location>
        <begin position="422"/>
        <end position="463"/>
    </location>
</feature>
<organism evidence="9 10">
    <name type="scientific">Hoylesella oralis ATCC 33269</name>
    <dbReference type="NCBI Taxonomy" id="873533"/>
    <lineage>
        <taxon>Bacteria</taxon>
        <taxon>Pseudomonadati</taxon>
        <taxon>Bacteroidota</taxon>
        <taxon>Bacteroidia</taxon>
        <taxon>Bacteroidales</taxon>
        <taxon>Prevotellaceae</taxon>
        <taxon>Hoylesella</taxon>
    </lineage>
</organism>
<comment type="function">
    <text evidence="5 6">Cell division protein that is involved in the assembly of the Z ring. May serve as a membrane anchor for the Z ring.</text>
</comment>
<comment type="subunit">
    <text evidence="5">Self-interacts. Interacts with FtsZ.</text>
</comment>
<proteinExistence type="inferred from homology"/>
<dbReference type="SMART" id="SM00842">
    <property type="entry name" value="FtsA"/>
    <property type="match status" value="1"/>
</dbReference>
<sequence length="483" mass="53948">MAMEFIVAIELGSSKITGIAGKKNLDGSISVLAVVKEDSTSCIRKGVVYNIDKTVQCLGNIINKLETALKTKIAHVYVGVGGQSIRSIKNVIVKDLATETIVTQEMINELMDANRSMTYPEQEILDAATQEYKVDAQYQIDPVGIQCTRLEGNFLNILWRRAFYRNLNKCFDQAGIAIAEMYLAPLALADSVLTEAEKRSGCVLVDLGADTTTVSVYHKNILRHLAVIPLGGNNITKDIATLQIDEQDAEKMKLDYGCAYTDNNDIDNTLQLPIDQDRSIESRKFIEIVEGRLEEIIENVWFQVPNEFADKLLGGIVLTGGGSNLKEIERAFRNHTHIEKIRTAKFVTQTINSSNPEITAQDGTMNTILGLLAKGDMNCAGDEITNDLFRTGEQKPVSTTADLHKEPRPMTATLGTGVVQTEAEKMKAEEEARRKKEEEEEEQRRIAEEEARREAQIKKENSSMHKLMKSVKNFMRKITEEEE</sequence>
<evidence type="ECO:0000256" key="3">
    <source>
        <dbReference type="ARBA" id="ARBA00023136"/>
    </source>
</evidence>
<evidence type="ECO:0000256" key="5">
    <source>
        <dbReference type="HAMAP-Rule" id="MF_02033"/>
    </source>
</evidence>
<dbReference type="InterPro" id="IPR050696">
    <property type="entry name" value="FtsA/MreB"/>
</dbReference>
<name>E7RNC9_9BACT</name>
<dbReference type="Pfam" id="PF02491">
    <property type="entry name" value="SHS2_FTSA"/>
    <property type="match status" value="1"/>
</dbReference>
<keyword evidence="10" id="KW-1185">Reference proteome</keyword>
<dbReference type="Pfam" id="PF14450">
    <property type="entry name" value="FtsA"/>
    <property type="match status" value="1"/>
</dbReference>
<dbReference type="GO" id="GO:0043093">
    <property type="term" value="P:FtsZ-dependent cytokinesis"/>
    <property type="evidence" value="ECO:0007669"/>
    <property type="project" value="UniProtKB-UniRule"/>
</dbReference>
<dbReference type="PIRSF" id="PIRSF003101">
    <property type="entry name" value="FtsA"/>
    <property type="match status" value="1"/>
</dbReference>
<dbReference type="SUPFAM" id="SSF53067">
    <property type="entry name" value="Actin-like ATPase domain"/>
    <property type="match status" value="2"/>
</dbReference>
<feature type="region of interest" description="Disordered" evidence="7">
    <location>
        <begin position="422"/>
        <end position="483"/>
    </location>
</feature>
<dbReference type="PANTHER" id="PTHR32432">
    <property type="entry name" value="CELL DIVISION PROTEIN FTSA-RELATED"/>
    <property type="match status" value="1"/>
</dbReference>
<dbReference type="HAMAP" id="MF_02033">
    <property type="entry name" value="FtsA"/>
    <property type="match status" value="1"/>
</dbReference>
<evidence type="ECO:0000256" key="4">
    <source>
        <dbReference type="ARBA" id="ARBA00023306"/>
    </source>
</evidence>
<dbReference type="EMBL" id="AEPE02000002">
    <property type="protein sequence ID" value="EFZ38260.1"/>
    <property type="molecule type" value="Genomic_DNA"/>
</dbReference>
<evidence type="ECO:0000256" key="2">
    <source>
        <dbReference type="ARBA" id="ARBA00022618"/>
    </source>
</evidence>
<evidence type="ECO:0000313" key="9">
    <source>
        <dbReference type="EMBL" id="EFZ38260.1"/>
    </source>
</evidence>
<dbReference type="STRING" id="28134.SAMN05444288_0245"/>
<dbReference type="NCBIfam" id="TIGR01174">
    <property type="entry name" value="ftsA"/>
    <property type="match status" value="1"/>
</dbReference>
<dbReference type="RefSeq" id="WP_004369339.1">
    <property type="nucleotide sequence ID" value="NZ_GL833119.1"/>
</dbReference>
<gene>
    <name evidence="5 9" type="primary">ftsA</name>
    <name evidence="9" type="ORF">HMPREF0663_10629</name>
</gene>
<dbReference type="Gene3D" id="3.30.420.40">
    <property type="match status" value="2"/>
</dbReference>
<dbReference type="AlphaFoldDB" id="E7RNC9"/>
<dbReference type="HOGENOM" id="CLU_037850_4_0_10"/>
<dbReference type="InterPro" id="IPR003494">
    <property type="entry name" value="SHS2_FtsA"/>
</dbReference>
<evidence type="ECO:0000256" key="6">
    <source>
        <dbReference type="PIRNR" id="PIRNR003101"/>
    </source>
</evidence>
<dbReference type="GO" id="GO:0032153">
    <property type="term" value="C:cell division site"/>
    <property type="evidence" value="ECO:0007669"/>
    <property type="project" value="UniProtKB-UniRule"/>
</dbReference>
<protein>
    <recommendedName>
        <fullName evidence="5 6">Cell division protein FtsA</fullName>
    </recommendedName>
</protein>
<dbReference type="CDD" id="cd24048">
    <property type="entry name" value="ASKHA_NBD_FtsA"/>
    <property type="match status" value="1"/>
</dbReference>
<dbReference type="GO" id="GO:0009898">
    <property type="term" value="C:cytoplasmic side of plasma membrane"/>
    <property type="evidence" value="ECO:0007669"/>
    <property type="project" value="UniProtKB-UniRule"/>
</dbReference>
<keyword evidence="4 5" id="KW-0131">Cell cycle</keyword>
<reference evidence="9" key="1">
    <citation type="submission" date="2011-01" db="EMBL/GenBank/DDBJ databases">
        <authorList>
            <person name="Muzny D."/>
            <person name="Qin X."/>
            <person name="Buhay C."/>
            <person name="Dugan-Rocha S."/>
            <person name="Ding Y."/>
            <person name="Chen G."/>
            <person name="Hawes A."/>
            <person name="Holder M."/>
            <person name="Jhangiani S."/>
            <person name="Johnson A."/>
            <person name="Khan Z."/>
            <person name="Li Z."/>
            <person name="Liu W."/>
            <person name="Liu X."/>
            <person name="Perez L."/>
            <person name="Shen H."/>
            <person name="Wang Q."/>
            <person name="Watt J."/>
            <person name="Xi L."/>
            <person name="Xin Y."/>
            <person name="Zhou J."/>
            <person name="Deng J."/>
            <person name="Jiang H."/>
            <person name="Liu Y."/>
            <person name="Qu J."/>
            <person name="Song X.-Z."/>
            <person name="Zhang L."/>
            <person name="Villasana D."/>
            <person name="Johnson A."/>
            <person name="Liu J."/>
            <person name="Liyanage D."/>
            <person name="Lorensuhewa L."/>
            <person name="Robinson T."/>
            <person name="Song A."/>
            <person name="Song B.-B."/>
            <person name="Dinh H."/>
            <person name="Thornton R."/>
            <person name="Coyle M."/>
            <person name="Francisco L."/>
            <person name="Jackson L."/>
            <person name="Javaid M."/>
            <person name="Korchina V."/>
            <person name="Kovar C."/>
            <person name="Mata R."/>
            <person name="Mathew T."/>
            <person name="Ngo R."/>
            <person name="Nguyen L."/>
            <person name="Nguyen N."/>
            <person name="Okwuonu G."/>
            <person name="Ongeri F."/>
            <person name="Pham C."/>
            <person name="Simmons D."/>
            <person name="Wilczek-Boney K."/>
            <person name="Hale W."/>
            <person name="Jakkamsetti A."/>
            <person name="Pham P."/>
            <person name="Ruth R."/>
            <person name="San Lucas F."/>
            <person name="Warren J."/>
            <person name="Zhang J."/>
            <person name="Zhao Z."/>
            <person name="Zhou C."/>
            <person name="Zhu D."/>
            <person name="Lee S."/>
            <person name="Bess C."/>
            <person name="Blankenburg K."/>
            <person name="Forbes L."/>
            <person name="Fu Q."/>
            <person name="Gubbala S."/>
            <person name="Hirani K."/>
            <person name="Jayaseelan J.C."/>
            <person name="Lara F."/>
            <person name="Munidasa M."/>
            <person name="Palculict T."/>
            <person name="Patil S."/>
            <person name="Pu L.-L."/>
            <person name="Saada N."/>
            <person name="Tang L."/>
            <person name="Weissenberger G."/>
            <person name="Zhu Y."/>
            <person name="Hemphill L."/>
            <person name="Shang Y."/>
            <person name="Youmans B."/>
            <person name="Ayvaz T."/>
            <person name="Ross M."/>
            <person name="Santibanez J."/>
            <person name="Aqrawi P."/>
            <person name="Gross S."/>
            <person name="Joshi V."/>
            <person name="Fowler G."/>
            <person name="Nazareth L."/>
            <person name="Reid J."/>
            <person name="Worley K."/>
            <person name="Petrosino J."/>
            <person name="Highlander S."/>
            <person name="Gibbs R."/>
        </authorList>
    </citation>
    <scope>NUCLEOTIDE SEQUENCE [LARGE SCALE GENOMIC DNA]</scope>
    <source>
        <strain evidence="9">ATCC 33269</strain>
    </source>
</reference>
<evidence type="ECO:0000259" key="8">
    <source>
        <dbReference type="SMART" id="SM00842"/>
    </source>
</evidence>
<dbReference type="InterPro" id="IPR043129">
    <property type="entry name" value="ATPase_NBD"/>
</dbReference>
<accession>E7RNC9</accession>
<evidence type="ECO:0000256" key="7">
    <source>
        <dbReference type="SAM" id="MobiDB-lite"/>
    </source>
</evidence>
<dbReference type="PANTHER" id="PTHR32432:SF4">
    <property type="entry name" value="CELL DIVISION PROTEIN FTSA"/>
    <property type="match status" value="1"/>
</dbReference>
<dbReference type="Proteomes" id="UP000005580">
    <property type="component" value="Unassembled WGS sequence"/>
</dbReference>
<keyword evidence="3 5" id="KW-0472">Membrane</keyword>
<dbReference type="eggNOG" id="COG0849">
    <property type="taxonomic scope" value="Bacteria"/>
</dbReference>
<keyword evidence="2 5" id="KW-0132">Cell division</keyword>
<comment type="caution">
    <text evidence="9">The sequence shown here is derived from an EMBL/GenBank/DDBJ whole genome shotgun (WGS) entry which is preliminary data.</text>
</comment>